<dbReference type="Pfam" id="PF03334">
    <property type="entry name" value="PhaG_MnhG_YufB"/>
    <property type="match status" value="1"/>
</dbReference>
<dbReference type="EMBL" id="BMOQ01000003">
    <property type="protein sequence ID" value="GGN13693.1"/>
    <property type="molecule type" value="Genomic_DNA"/>
</dbReference>
<evidence type="ECO:0008006" key="4">
    <source>
        <dbReference type="Google" id="ProtNLM"/>
    </source>
</evidence>
<protein>
    <recommendedName>
        <fullName evidence="4">Cation:proton antiporter</fullName>
    </recommendedName>
</protein>
<dbReference type="AlphaFoldDB" id="A0A830GAY9"/>
<dbReference type="InterPro" id="IPR005133">
    <property type="entry name" value="PhaG_MnhG_YufB"/>
</dbReference>
<reference evidence="2 3" key="1">
    <citation type="journal article" date="2019" name="Int. J. Syst. Evol. Microbiol.">
        <title>The Global Catalogue of Microorganisms (GCM) 10K type strain sequencing project: providing services to taxonomists for standard genome sequencing and annotation.</title>
        <authorList>
            <consortium name="The Broad Institute Genomics Platform"/>
            <consortium name="The Broad Institute Genome Sequencing Center for Infectious Disease"/>
            <person name="Wu L."/>
            <person name="Ma J."/>
        </authorList>
    </citation>
    <scope>NUCLEOTIDE SEQUENCE [LARGE SCALE GENOMIC DNA]</scope>
    <source>
        <strain evidence="2 3">JCM 16331</strain>
    </source>
</reference>
<dbReference type="PANTHER" id="PTHR34703">
    <property type="entry name" value="ANTIPORTER SUBUNIT MNHG2-RELATED"/>
    <property type="match status" value="1"/>
</dbReference>
<organism evidence="2 3">
    <name type="scientific">Halarchaeum nitratireducens</name>
    <dbReference type="NCBI Taxonomy" id="489913"/>
    <lineage>
        <taxon>Archaea</taxon>
        <taxon>Methanobacteriati</taxon>
        <taxon>Methanobacteriota</taxon>
        <taxon>Stenosarchaea group</taxon>
        <taxon>Halobacteria</taxon>
        <taxon>Halobacteriales</taxon>
        <taxon>Halobacteriaceae</taxon>
    </lineage>
</organism>
<keyword evidence="1" id="KW-0472">Membrane</keyword>
<sequence length="130" mass="13219">MNLFLSLGASVAVAATEGASEAGHAAAGPSALRLAVVAALVVVGTFFLCVGTIGLLRFPDVYNRMHATSKATTLGAASMFLAGFVRFGPFGAGLTSLVGIVFLFVTAPTGAHLISRAARKLDVGMYGDEE</sequence>
<keyword evidence="1" id="KW-0812">Transmembrane</keyword>
<accession>A0A830GAY9</accession>
<comment type="caution">
    <text evidence="2">The sequence shown here is derived from an EMBL/GenBank/DDBJ whole genome shotgun (WGS) entry which is preliminary data.</text>
</comment>
<evidence type="ECO:0000313" key="3">
    <source>
        <dbReference type="Proteomes" id="UP000608850"/>
    </source>
</evidence>
<proteinExistence type="predicted"/>
<dbReference type="Proteomes" id="UP000608850">
    <property type="component" value="Unassembled WGS sequence"/>
</dbReference>
<evidence type="ECO:0000256" key="1">
    <source>
        <dbReference type="SAM" id="Phobius"/>
    </source>
</evidence>
<dbReference type="NCBIfam" id="TIGR01300">
    <property type="entry name" value="CPA3_mnhG_phaG"/>
    <property type="match status" value="1"/>
</dbReference>
<evidence type="ECO:0000313" key="2">
    <source>
        <dbReference type="EMBL" id="GGN13693.1"/>
    </source>
</evidence>
<feature type="transmembrane region" description="Helical" evidence="1">
    <location>
        <begin position="68"/>
        <end position="88"/>
    </location>
</feature>
<feature type="transmembrane region" description="Helical" evidence="1">
    <location>
        <begin position="94"/>
        <end position="115"/>
    </location>
</feature>
<dbReference type="PANTHER" id="PTHR34703:SF1">
    <property type="entry name" value="ANTIPORTER SUBUNIT MNHG2-RELATED"/>
    <property type="match status" value="1"/>
</dbReference>
<name>A0A830GAY9_9EURY</name>
<dbReference type="GO" id="GO:0015385">
    <property type="term" value="F:sodium:proton antiporter activity"/>
    <property type="evidence" value="ECO:0007669"/>
    <property type="project" value="TreeGrafter"/>
</dbReference>
<feature type="transmembrane region" description="Helical" evidence="1">
    <location>
        <begin position="34"/>
        <end position="56"/>
    </location>
</feature>
<gene>
    <name evidence="2" type="ORF">GCM10009021_12250</name>
</gene>
<dbReference type="OrthoDB" id="19138at2157"/>
<keyword evidence="3" id="KW-1185">Reference proteome</keyword>
<keyword evidence="1" id="KW-1133">Transmembrane helix</keyword>